<evidence type="ECO:0000313" key="1">
    <source>
        <dbReference type="EMBL" id="KAH3704061.1"/>
    </source>
</evidence>
<dbReference type="AlphaFoldDB" id="A0A9D3YQ59"/>
<evidence type="ECO:0000313" key="2">
    <source>
        <dbReference type="Proteomes" id="UP000828390"/>
    </source>
</evidence>
<comment type="caution">
    <text evidence="1">The sequence shown here is derived from an EMBL/GenBank/DDBJ whole genome shotgun (WGS) entry which is preliminary data.</text>
</comment>
<keyword evidence="2" id="KW-1185">Reference proteome</keyword>
<reference evidence="1" key="1">
    <citation type="journal article" date="2019" name="bioRxiv">
        <title>The Genome of the Zebra Mussel, Dreissena polymorpha: A Resource for Invasive Species Research.</title>
        <authorList>
            <person name="McCartney M.A."/>
            <person name="Auch B."/>
            <person name="Kono T."/>
            <person name="Mallez S."/>
            <person name="Zhang Y."/>
            <person name="Obille A."/>
            <person name="Becker A."/>
            <person name="Abrahante J.E."/>
            <person name="Garbe J."/>
            <person name="Badalamenti J.P."/>
            <person name="Herman A."/>
            <person name="Mangelson H."/>
            <person name="Liachko I."/>
            <person name="Sullivan S."/>
            <person name="Sone E.D."/>
            <person name="Koren S."/>
            <person name="Silverstein K.A.T."/>
            <person name="Beckman K.B."/>
            <person name="Gohl D.M."/>
        </authorList>
    </citation>
    <scope>NUCLEOTIDE SEQUENCE</scope>
    <source>
        <strain evidence="1">Duluth1</strain>
        <tissue evidence="1">Whole animal</tissue>
    </source>
</reference>
<gene>
    <name evidence="1" type="ORF">DPMN_079116</name>
</gene>
<protein>
    <submittedName>
        <fullName evidence="1">Uncharacterized protein</fullName>
    </submittedName>
</protein>
<dbReference type="Proteomes" id="UP000828390">
    <property type="component" value="Unassembled WGS sequence"/>
</dbReference>
<accession>A0A9D3YQ59</accession>
<reference evidence="1" key="2">
    <citation type="submission" date="2020-11" db="EMBL/GenBank/DDBJ databases">
        <authorList>
            <person name="McCartney M.A."/>
            <person name="Auch B."/>
            <person name="Kono T."/>
            <person name="Mallez S."/>
            <person name="Becker A."/>
            <person name="Gohl D.M."/>
            <person name="Silverstein K.A.T."/>
            <person name="Koren S."/>
            <person name="Bechman K.B."/>
            <person name="Herman A."/>
            <person name="Abrahante J.E."/>
            <person name="Garbe J."/>
        </authorList>
    </citation>
    <scope>NUCLEOTIDE SEQUENCE</scope>
    <source>
        <strain evidence="1">Duluth1</strain>
        <tissue evidence="1">Whole animal</tissue>
    </source>
</reference>
<dbReference type="EMBL" id="JAIWYP010000015">
    <property type="protein sequence ID" value="KAH3704061.1"/>
    <property type="molecule type" value="Genomic_DNA"/>
</dbReference>
<organism evidence="1 2">
    <name type="scientific">Dreissena polymorpha</name>
    <name type="common">Zebra mussel</name>
    <name type="synonym">Mytilus polymorpha</name>
    <dbReference type="NCBI Taxonomy" id="45954"/>
    <lineage>
        <taxon>Eukaryota</taxon>
        <taxon>Metazoa</taxon>
        <taxon>Spiralia</taxon>
        <taxon>Lophotrochozoa</taxon>
        <taxon>Mollusca</taxon>
        <taxon>Bivalvia</taxon>
        <taxon>Autobranchia</taxon>
        <taxon>Heteroconchia</taxon>
        <taxon>Euheterodonta</taxon>
        <taxon>Imparidentia</taxon>
        <taxon>Neoheterodontei</taxon>
        <taxon>Myida</taxon>
        <taxon>Dreissenoidea</taxon>
        <taxon>Dreissenidae</taxon>
        <taxon>Dreissena</taxon>
    </lineage>
</organism>
<name>A0A9D3YQ59_DREPO</name>
<sequence length="111" mass="13097">MIRQKNVTSRETNVLTKFHEDWTKNVISRVKNCPAPWRPCFFTDLDHFELIQDINKTNVLTKFHDNWAKIVPSRPYNEYCPPPGGHVFQRTGTIFELIQHIIKTNILAKFT</sequence>
<proteinExistence type="predicted"/>